<feature type="domain" description="Glycosyl transferase family 1" evidence="2">
    <location>
        <begin position="204"/>
        <end position="364"/>
    </location>
</feature>
<name>A0A2G9ZF81_9BACT</name>
<evidence type="ECO:0000313" key="3">
    <source>
        <dbReference type="EMBL" id="PIP31836.1"/>
    </source>
</evidence>
<proteinExistence type="predicted"/>
<dbReference type="AlphaFoldDB" id="A0A2G9ZF81"/>
<gene>
    <name evidence="3" type="ORF">COX24_01420</name>
</gene>
<dbReference type="Pfam" id="PF00534">
    <property type="entry name" value="Glycos_transf_1"/>
    <property type="match status" value="1"/>
</dbReference>
<organism evidence="3 4">
    <name type="scientific">bacterium (Candidatus Gribaldobacteria) CG23_combo_of_CG06-09_8_20_14_all_37_87_8</name>
    <dbReference type="NCBI Taxonomy" id="2014278"/>
    <lineage>
        <taxon>Bacteria</taxon>
        <taxon>Candidatus Gribaldobacteria</taxon>
    </lineage>
</organism>
<dbReference type="SUPFAM" id="SSF53756">
    <property type="entry name" value="UDP-Glycosyltransferase/glycogen phosphorylase"/>
    <property type="match status" value="1"/>
</dbReference>
<dbReference type="Gene3D" id="3.40.50.2000">
    <property type="entry name" value="Glycogen Phosphorylase B"/>
    <property type="match status" value="2"/>
</dbReference>
<evidence type="ECO:0000259" key="2">
    <source>
        <dbReference type="Pfam" id="PF00534"/>
    </source>
</evidence>
<dbReference type="GO" id="GO:0016757">
    <property type="term" value="F:glycosyltransferase activity"/>
    <property type="evidence" value="ECO:0007669"/>
    <property type="project" value="InterPro"/>
</dbReference>
<dbReference type="PANTHER" id="PTHR46401:SF2">
    <property type="entry name" value="GLYCOSYLTRANSFERASE WBBK-RELATED"/>
    <property type="match status" value="1"/>
</dbReference>
<evidence type="ECO:0000256" key="1">
    <source>
        <dbReference type="ARBA" id="ARBA00022679"/>
    </source>
</evidence>
<accession>A0A2G9ZF81</accession>
<protein>
    <recommendedName>
        <fullName evidence="2">Glycosyl transferase family 1 domain-containing protein</fullName>
    </recommendedName>
</protein>
<dbReference type="GO" id="GO:0009103">
    <property type="term" value="P:lipopolysaccharide biosynthetic process"/>
    <property type="evidence" value="ECO:0007669"/>
    <property type="project" value="TreeGrafter"/>
</dbReference>
<dbReference type="PANTHER" id="PTHR46401">
    <property type="entry name" value="GLYCOSYLTRANSFERASE WBBK-RELATED"/>
    <property type="match status" value="1"/>
</dbReference>
<comment type="caution">
    <text evidence="3">The sequence shown here is derived from an EMBL/GenBank/DDBJ whole genome shotgun (WGS) entry which is preliminary data.</text>
</comment>
<dbReference type="Proteomes" id="UP000230447">
    <property type="component" value="Unassembled WGS sequence"/>
</dbReference>
<dbReference type="CDD" id="cd03801">
    <property type="entry name" value="GT4_PimA-like"/>
    <property type="match status" value="1"/>
</dbReference>
<reference evidence="3 4" key="1">
    <citation type="submission" date="2017-09" db="EMBL/GenBank/DDBJ databases">
        <title>Depth-based differentiation of microbial function through sediment-hosted aquifers and enrichment of novel symbionts in the deep terrestrial subsurface.</title>
        <authorList>
            <person name="Probst A.J."/>
            <person name="Ladd B."/>
            <person name="Jarett J.K."/>
            <person name="Geller-Mcgrath D.E."/>
            <person name="Sieber C.M."/>
            <person name="Emerson J.B."/>
            <person name="Anantharaman K."/>
            <person name="Thomas B.C."/>
            <person name="Malmstrom R."/>
            <person name="Stieglmeier M."/>
            <person name="Klingl A."/>
            <person name="Woyke T."/>
            <person name="Ryan C.M."/>
            <person name="Banfield J.F."/>
        </authorList>
    </citation>
    <scope>NUCLEOTIDE SEQUENCE [LARGE SCALE GENOMIC DNA]</scope>
    <source>
        <strain evidence="3">CG23_combo_of_CG06-09_8_20_14_all_37_87_8</strain>
    </source>
</reference>
<dbReference type="InterPro" id="IPR001296">
    <property type="entry name" value="Glyco_trans_1"/>
</dbReference>
<evidence type="ECO:0000313" key="4">
    <source>
        <dbReference type="Proteomes" id="UP000230447"/>
    </source>
</evidence>
<sequence length="389" mass="44300">MKIYVLSNSSLIKDLVTGGDIVLPQTAKCWRNKYEIHLVCGVIGKGIWQDFGPKVKTHVLKENFLEKTEWLPLGPLKYVVRAFQTTVIIDKVLKKEEGKIVIITPSDYFVDVIPAFWARMRFKNARWLARAYHIIESPLKRKGNFLANTFSFLAQRIGLFLIKGKADLVVPLGGTYKDLVAMNFDKNKLKISNAGVDMKALRRTKPIRKKFEAIEIGMLTVTRGVYDLLDIWKLVVEKMPKAKLAIVGGGAGEVVREYKEKIFTMGLKKNIHYFGYLPKNEEVYAVLKASKIHLCPLHENGWSLPVAEAMSVGIPTVAYERKMFGTAFKKGYITAPTHDKKRFAQVVVELLKDETKLRKLSQDALEESKYFDWQYIAGDLLNEIEKLGK</sequence>
<keyword evidence="1" id="KW-0808">Transferase</keyword>
<dbReference type="EMBL" id="PCSB01000029">
    <property type="protein sequence ID" value="PIP31836.1"/>
    <property type="molecule type" value="Genomic_DNA"/>
</dbReference>